<dbReference type="AlphaFoldDB" id="A0A0G0MYJ7"/>
<feature type="transmembrane region" description="Helical" evidence="1">
    <location>
        <begin position="20"/>
        <end position="39"/>
    </location>
</feature>
<gene>
    <name evidence="2" type="ORF">UT34_C0002G0098</name>
</gene>
<evidence type="ECO:0000313" key="2">
    <source>
        <dbReference type="EMBL" id="KKR05591.1"/>
    </source>
</evidence>
<dbReference type="Proteomes" id="UP000034799">
    <property type="component" value="Unassembled WGS sequence"/>
</dbReference>
<reference evidence="2 3" key="1">
    <citation type="journal article" date="2015" name="Nature">
        <title>rRNA introns, odd ribosomes, and small enigmatic genomes across a large radiation of phyla.</title>
        <authorList>
            <person name="Brown C.T."/>
            <person name="Hug L.A."/>
            <person name="Thomas B.C."/>
            <person name="Sharon I."/>
            <person name="Castelle C.J."/>
            <person name="Singh A."/>
            <person name="Wilkins M.J."/>
            <person name="Williams K.H."/>
            <person name="Banfield J.F."/>
        </authorList>
    </citation>
    <scope>NUCLEOTIDE SEQUENCE [LARGE SCALE GENOMIC DNA]</scope>
</reference>
<name>A0A0G0MYJ7_9BACT</name>
<proteinExistence type="predicted"/>
<keyword evidence="1" id="KW-1133">Transmembrane helix</keyword>
<organism evidence="2 3">
    <name type="scientific">candidate division WS6 bacterium GW2011_GWF2_39_15</name>
    <dbReference type="NCBI Taxonomy" id="1619100"/>
    <lineage>
        <taxon>Bacteria</taxon>
        <taxon>Candidatus Dojkabacteria</taxon>
    </lineage>
</organism>
<evidence type="ECO:0000313" key="3">
    <source>
        <dbReference type="Proteomes" id="UP000034799"/>
    </source>
</evidence>
<protein>
    <recommendedName>
        <fullName evidence="4">DUF1616 domain-containing protein</fullName>
    </recommendedName>
</protein>
<keyword evidence="1" id="KW-0812">Transmembrane</keyword>
<accession>A0A0G0MYJ7</accession>
<dbReference type="STRING" id="1619100.UT34_C0002G0098"/>
<dbReference type="EMBL" id="LBWK01000002">
    <property type="protein sequence ID" value="KKR05591.1"/>
    <property type="molecule type" value="Genomic_DNA"/>
</dbReference>
<sequence length="188" mass="21125">MVKREIKRFRNSIEKYLDPFAIVAMILVLIIPALAVLNLSPVSKEGVKTNKNVLGESDSSELGFAMVGGVHDYIKEENLDYPEDSLYTYEATIIKHNKGRYSKPILQIENSGSVEQTLLVSGTLETPNNMEVSLILDDKSYRLVSREGEPFTISIKVPSQSQEIAYLQLVSNTDSLFNNHVNIQFTQK</sequence>
<comment type="caution">
    <text evidence="2">The sequence shown here is derived from an EMBL/GenBank/DDBJ whole genome shotgun (WGS) entry which is preliminary data.</text>
</comment>
<evidence type="ECO:0008006" key="4">
    <source>
        <dbReference type="Google" id="ProtNLM"/>
    </source>
</evidence>
<keyword evidence="1" id="KW-0472">Membrane</keyword>
<evidence type="ECO:0000256" key="1">
    <source>
        <dbReference type="SAM" id="Phobius"/>
    </source>
</evidence>